<dbReference type="Proteomes" id="UP000887565">
    <property type="component" value="Unplaced"/>
</dbReference>
<dbReference type="WBParaSite" id="nRc.2.0.1.t13428-RA">
    <property type="protein sequence ID" value="nRc.2.0.1.t13428-RA"/>
    <property type="gene ID" value="nRc.2.0.1.g13428"/>
</dbReference>
<reference evidence="2" key="1">
    <citation type="submission" date="2022-11" db="UniProtKB">
        <authorList>
            <consortium name="WormBaseParasite"/>
        </authorList>
    </citation>
    <scope>IDENTIFICATION</scope>
</reference>
<protein>
    <submittedName>
        <fullName evidence="2">Uncharacterized protein</fullName>
    </submittedName>
</protein>
<evidence type="ECO:0000313" key="1">
    <source>
        <dbReference type="Proteomes" id="UP000887565"/>
    </source>
</evidence>
<evidence type="ECO:0000313" key="2">
    <source>
        <dbReference type="WBParaSite" id="nRc.2.0.1.t13428-RA"/>
    </source>
</evidence>
<sequence length="126" mass="14152">MHRKKFLDASQKFQNASKKVKTWNDAVRKNEVSAVAAAAVVVTVIRRFFELAARTNIETTDVFLTTDAALAVAVDLRLRPPRGVPGAGAMDIVRARKSSTSPRRRGLQRTNDHNSRRKILFMATYR</sequence>
<name>A0A915IHV7_ROMCU</name>
<dbReference type="AlphaFoldDB" id="A0A915IHV7"/>
<organism evidence="1 2">
    <name type="scientific">Romanomermis culicivorax</name>
    <name type="common">Nematode worm</name>
    <dbReference type="NCBI Taxonomy" id="13658"/>
    <lineage>
        <taxon>Eukaryota</taxon>
        <taxon>Metazoa</taxon>
        <taxon>Ecdysozoa</taxon>
        <taxon>Nematoda</taxon>
        <taxon>Enoplea</taxon>
        <taxon>Dorylaimia</taxon>
        <taxon>Mermithida</taxon>
        <taxon>Mermithoidea</taxon>
        <taxon>Mermithidae</taxon>
        <taxon>Romanomermis</taxon>
    </lineage>
</organism>
<accession>A0A915IHV7</accession>
<proteinExistence type="predicted"/>
<keyword evidence="1" id="KW-1185">Reference proteome</keyword>